<dbReference type="OrthoDB" id="6373364at2759"/>
<accession>A0A7R9C0U3</accession>
<organism evidence="2">
    <name type="scientific">Notodromas monacha</name>
    <dbReference type="NCBI Taxonomy" id="399045"/>
    <lineage>
        <taxon>Eukaryota</taxon>
        <taxon>Metazoa</taxon>
        <taxon>Ecdysozoa</taxon>
        <taxon>Arthropoda</taxon>
        <taxon>Crustacea</taxon>
        <taxon>Oligostraca</taxon>
        <taxon>Ostracoda</taxon>
        <taxon>Podocopa</taxon>
        <taxon>Podocopida</taxon>
        <taxon>Cypridocopina</taxon>
        <taxon>Cypridoidea</taxon>
        <taxon>Cyprididae</taxon>
        <taxon>Notodromas</taxon>
    </lineage>
</organism>
<sequence length="380" mass="42321">MSSCPKINGLSTLIFAVAVSFASCQNHVGNQGRFEGSSGANPSTGLHLDTSLLLDPRLKDLYQVIEEPSEAEKIALLPTYTKEMSPSQNFRLDSHKKRHAIHSPPAFEQKFVQVSNALDSVSSLETKDDVSERTDKILSNLEEIKEKLRELGQLLTSESGGHMRQAGALGISLDATSVLALLTMGAYLIRMVLTILHVSQRSLSAFSPVEIESVLPVISKHVPTSLVDWLLLPVSSDVSVTEKEGRSLPDVYKNATRRTGFWWGQLSKLPGELQTTWDLSKHQKPECLRRFICQRLAKVPPHKRQLGDDLVVWTMSGIAYYNGKPVNIFVDEIDNKLAANQEVNCEAFSEDCSEREYREGLQRGQLLSKLQGFLARWMTS</sequence>
<evidence type="ECO:0000313" key="2">
    <source>
        <dbReference type="EMBL" id="CAD7284079.1"/>
    </source>
</evidence>
<keyword evidence="3" id="KW-1185">Reference proteome</keyword>
<dbReference type="EMBL" id="OA888928">
    <property type="protein sequence ID" value="CAD7284079.1"/>
    <property type="molecule type" value="Genomic_DNA"/>
</dbReference>
<dbReference type="AlphaFoldDB" id="A0A7R9C0U3"/>
<dbReference type="Proteomes" id="UP000678499">
    <property type="component" value="Unassembled WGS sequence"/>
</dbReference>
<evidence type="ECO:0000313" key="3">
    <source>
        <dbReference type="Proteomes" id="UP000678499"/>
    </source>
</evidence>
<reference evidence="2" key="1">
    <citation type="submission" date="2020-11" db="EMBL/GenBank/DDBJ databases">
        <authorList>
            <person name="Tran Van P."/>
        </authorList>
    </citation>
    <scope>NUCLEOTIDE SEQUENCE</scope>
</reference>
<feature type="signal peptide" evidence="1">
    <location>
        <begin position="1"/>
        <end position="24"/>
    </location>
</feature>
<proteinExistence type="predicted"/>
<keyword evidence="1" id="KW-0732">Signal</keyword>
<name>A0A7R9C0U3_9CRUS</name>
<feature type="chain" id="PRO_5036403133" evidence="1">
    <location>
        <begin position="25"/>
        <end position="380"/>
    </location>
</feature>
<evidence type="ECO:0000256" key="1">
    <source>
        <dbReference type="SAM" id="SignalP"/>
    </source>
</evidence>
<dbReference type="EMBL" id="CAJPEX010006891">
    <property type="protein sequence ID" value="CAG0924231.1"/>
    <property type="molecule type" value="Genomic_DNA"/>
</dbReference>
<dbReference type="PROSITE" id="PS51257">
    <property type="entry name" value="PROKAR_LIPOPROTEIN"/>
    <property type="match status" value="1"/>
</dbReference>
<protein>
    <submittedName>
        <fullName evidence="2">Uncharacterized protein</fullName>
    </submittedName>
</protein>
<gene>
    <name evidence="2" type="ORF">NMOB1V02_LOCUS11687</name>
</gene>